<dbReference type="AlphaFoldDB" id="A0A5J4TTS3"/>
<name>A0A5J4TTS3_9EUKA</name>
<dbReference type="Proteomes" id="UP000324800">
    <property type="component" value="Unassembled WGS sequence"/>
</dbReference>
<protein>
    <submittedName>
        <fullName evidence="1">Uncharacterized protein</fullName>
    </submittedName>
</protein>
<comment type="caution">
    <text evidence="1">The sequence shown here is derived from an EMBL/GenBank/DDBJ whole genome shotgun (WGS) entry which is preliminary data.</text>
</comment>
<evidence type="ECO:0000313" key="2">
    <source>
        <dbReference type="Proteomes" id="UP000324800"/>
    </source>
</evidence>
<accession>A0A5J4TTS3</accession>
<proteinExistence type="predicted"/>
<dbReference type="EMBL" id="SNRW01025335">
    <property type="protein sequence ID" value="KAA6361588.1"/>
    <property type="molecule type" value="Genomic_DNA"/>
</dbReference>
<reference evidence="1 2" key="1">
    <citation type="submission" date="2019-03" db="EMBL/GenBank/DDBJ databases">
        <title>Single cell metagenomics reveals metabolic interactions within the superorganism composed of flagellate Streblomastix strix and complex community of Bacteroidetes bacteria on its surface.</title>
        <authorList>
            <person name="Treitli S.C."/>
            <person name="Kolisko M."/>
            <person name="Husnik F."/>
            <person name="Keeling P."/>
            <person name="Hampl V."/>
        </authorList>
    </citation>
    <scope>NUCLEOTIDE SEQUENCE [LARGE SCALE GENOMIC DNA]</scope>
    <source>
        <strain evidence="1">ST1C</strain>
    </source>
</reference>
<gene>
    <name evidence="1" type="ORF">EZS28_042884</name>
</gene>
<sequence length="126" mass="14282">MAQPAKDDTSDEPFWPLRHSFKPASFWQIEGTKKEETFSLIKAFRPLYSAHFGGTDHESFYCYNEDAGPCIFSTPNLYTILIRRTFGTSIYSIPDETTGAMNSFRRAFGMTPKPIDLAKLAVPTFP</sequence>
<evidence type="ECO:0000313" key="1">
    <source>
        <dbReference type="EMBL" id="KAA6361588.1"/>
    </source>
</evidence>
<feature type="non-terminal residue" evidence="1">
    <location>
        <position position="126"/>
    </location>
</feature>
<organism evidence="1 2">
    <name type="scientific">Streblomastix strix</name>
    <dbReference type="NCBI Taxonomy" id="222440"/>
    <lineage>
        <taxon>Eukaryota</taxon>
        <taxon>Metamonada</taxon>
        <taxon>Preaxostyla</taxon>
        <taxon>Oxymonadida</taxon>
        <taxon>Streblomastigidae</taxon>
        <taxon>Streblomastix</taxon>
    </lineage>
</organism>